<dbReference type="OrthoDB" id="3052275at2759"/>
<reference evidence="1 2" key="1">
    <citation type="submission" date="2016-03" db="EMBL/GenBank/DDBJ databases">
        <title>Whole genome sequencing of Grifola frondosa 9006-11.</title>
        <authorList>
            <person name="Min B."/>
            <person name="Park H."/>
            <person name="Kim J.-G."/>
            <person name="Cho H."/>
            <person name="Oh Y.-L."/>
            <person name="Kong W.-S."/>
            <person name="Choi I.-G."/>
        </authorList>
    </citation>
    <scope>NUCLEOTIDE SEQUENCE [LARGE SCALE GENOMIC DNA]</scope>
    <source>
        <strain evidence="1 2">9006-11</strain>
    </source>
</reference>
<dbReference type="Proteomes" id="UP000092993">
    <property type="component" value="Unassembled WGS sequence"/>
</dbReference>
<proteinExistence type="predicted"/>
<dbReference type="AlphaFoldDB" id="A0A1C7MRU8"/>
<evidence type="ECO:0000313" key="2">
    <source>
        <dbReference type="Proteomes" id="UP000092993"/>
    </source>
</evidence>
<sequence>MLAGIFDVPRCDLYRAKEFLSPTTLTLPNVYYSPDFAAQVSRSNFSTPTSYRPVVLVGDANHELPGIWEVSMRGMAARLAHAVQPTLQMFMIDLTTRYRKPDGSWDPTWDPFESAAIPEHMIVYGIAYDEFGVVIYAFFPRYVVDNDTRTLKWGCGCYEVATEFRHHLQLNSMFHRAQLFRALLTVLEEARKASEKFSSPEYQIKCPQELLDLDKEWAQMGIEARDA</sequence>
<gene>
    <name evidence="1" type="ORF">A0H81_00051</name>
</gene>
<accession>A0A1C7MRU8</accession>
<comment type="caution">
    <text evidence="1">The sequence shown here is derived from an EMBL/GenBank/DDBJ whole genome shotgun (WGS) entry which is preliminary data.</text>
</comment>
<evidence type="ECO:0000313" key="1">
    <source>
        <dbReference type="EMBL" id="OBZ79538.1"/>
    </source>
</evidence>
<protein>
    <submittedName>
        <fullName evidence="1">Uncharacterized protein</fullName>
    </submittedName>
</protein>
<organism evidence="1 2">
    <name type="scientific">Grifola frondosa</name>
    <name type="common">Maitake</name>
    <name type="synonym">Polyporus frondosus</name>
    <dbReference type="NCBI Taxonomy" id="5627"/>
    <lineage>
        <taxon>Eukaryota</taxon>
        <taxon>Fungi</taxon>
        <taxon>Dikarya</taxon>
        <taxon>Basidiomycota</taxon>
        <taxon>Agaricomycotina</taxon>
        <taxon>Agaricomycetes</taxon>
        <taxon>Polyporales</taxon>
        <taxon>Grifolaceae</taxon>
        <taxon>Grifola</taxon>
    </lineage>
</organism>
<name>A0A1C7MRU8_GRIFR</name>
<keyword evidence="2" id="KW-1185">Reference proteome</keyword>
<dbReference type="EMBL" id="LUGG01000001">
    <property type="protein sequence ID" value="OBZ79538.1"/>
    <property type="molecule type" value="Genomic_DNA"/>
</dbReference>